<gene>
    <name evidence="1" type="ORF">RUM43_000454</name>
</gene>
<organism evidence="1 2">
    <name type="scientific">Polyplax serrata</name>
    <name type="common">Common mouse louse</name>
    <dbReference type="NCBI Taxonomy" id="468196"/>
    <lineage>
        <taxon>Eukaryota</taxon>
        <taxon>Metazoa</taxon>
        <taxon>Ecdysozoa</taxon>
        <taxon>Arthropoda</taxon>
        <taxon>Hexapoda</taxon>
        <taxon>Insecta</taxon>
        <taxon>Pterygota</taxon>
        <taxon>Neoptera</taxon>
        <taxon>Paraneoptera</taxon>
        <taxon>Psocodea</taxon>
        <taxon>Troctomorpha</taxon>
        <taxon>Phthiraptera</taxon>
        <taxon>Anoplura</taxon>
        <taxon>Polyplacidae</taxon>
        <taxon>Polyplax</taxon>
    </lineage>
</organism>
<evidence type="ECO:0000313" key="2">
    <source>
        <dbReference type="Proteomes" id="UP001372834"/>
    </source>
</evidence>
<reference evidence="1 2" key="1">
    <citation type="submission" date="2023-10" db="EMBL/GenBank/DDBJ databases">
        <title>Genomes of two closely related lineages of the louse Polyplax serrata with different host specificities.</title>
        <authorList>
            <person name="Martinu J."/>
            <person name="Tarabai H."/>
            <person name="Stefka J."/>
            <person name="Hypsa V."/>
        </authorList>
    </citation>
    <scope>NUCLEOTIDE SEQUENCE [LARGE SCALE GENOMIC DNA]</scope>
    <source>
        <strain evidence="1">HR10_N</strain>
    </source>
</reference>
<comment type="caution">
    <text evidence="1">The sequence shown here is derived from an EMBL/GenBank/DDBJ whole genome shotgun (WGS) entry which is preliminary data.</text>
</comment>
<evidence type="ECO:0000313" key="1">
    <source>
        <dbReference type="EMBL" id="KAK6644187.1"/>
    </source>
</evidence>
<sequence>MYLLKNVRHLGVGGRRGATGRVDTGVTHLKMKTHALVLLGRKTSRTRASTELKNTLAYNVSKWKSLQLCFSSALPAYYPERSNFIRKHEFSFTLLPPENNSFASSLSLLKLREKNGLPQTQVDARSLAEEEEGETIVVPLVVADDLSGLW</sequence>
<dbReference type="AlphaFoldDB" id="A0AAN8XSB1"/>
<accession>A0AAN8XSB1</accession>
<dbReference type="EMBL" id="JAWJWE010000001">
    <property type="protein sequence ID" value="KAK6644187.1"/>
    <property type="molecule type" value="Genomic_DNA"/>
</dbReference>
<protein>
    <submittedName>
        <fullName evidence="1">Uncharacterized protein</fullName>
    </submittedName>
</protein>
<dbReference type="Proteomes" id="UP001372834">
    <property type="component" value="Unassembled WGS sequence"/>
</dbReference>
<name>A0AAN8XSB1_POLSC</name>
<proteinExistence type="predicted"/>